<comment type="similarity">
    <text evidence="2">Belongs to the major facilitator superfamily.</text>
</comment>
<feature type="transmembrane region" description="Helical" evidence="9">
    <location>
        <begin position="102"/>
        <end position="122"/>
    </location>
</feature>
<dbReference type="InterPro" id="IPR036259">
    <property type="entry name" value="MFS_trans_sf"/>
</dbReference>
<sequence length="626" mass="70222">MPATPPLEELNQPVFGKDSASVSSKNHHDLENNSSTQIENAFKKSKSLTIQKSEILAAQYNTVYHKAVLLFSAFLVGYGYGLDSNTRYVFTAYATSSYSAHSLLATVNVIQAVIAAASQPIYARLSDVFGRFQLFLVSIVFYSMGTIIQSQAYDVQRYAGGTILYYIGYVGVILVLLLILSDFSSLKWRLFFQFIPTYPFIINTWISGDVTSAIGGENWQRGIALWAYVFPLACIPLICCFLHMYYKASKTEEWKLVNQQKTLFQHHGYKKAFVYLFWKLDLIGLVLMTAMLGCLLVPLTIAEGIADKWNSYKIIIPFVFGGVLLPVFCFYEFRYAKFPIAPFELVKDRGIWSALLISFLLDFIFYLAADYLYTVLVVAVHESVKSATRIVLTSSFVSVVAAPFFSLVVVKVKKLKGFIITGCCLWMLAMGLLLHFRGGEDAHSGIIGALCVWGLGTCFFSYPINVSAQSVVSHDNMANVTSLIYTTYRIGAAVGAAISGAIWTLNLHDRLVYHLADNDLAEAAYSSPFTFIVTYTWETVERQQVVLAYRDVQLKLNLVAVIFCVPMIFAAFFLRDPPLTDSVANEKVDDEKQHVDRTDEDIITQKVHKFARNLKRRTVTAFSKKA</sequence>
<dbReference type="InterPro" id="IPR011701">
    <property type="entry name" value="MFS"/>
</dbReference>
<evidence type="ECO:0000256" key="9">
    <source>
        <dbReference type="SAM" id="Phobius"/>
    </source>
</evidence>
<feature type="transmembrane region" description="Helical" evidence="9">
    <location>
        <begin position="63"/>
        <end position="82"/>
    </location>
</feature>
<dbReference type="Proteomes" id="UP000095038">
    <property type="component" value="Unassembled WGS sequence"/>
</dbReference>
<dbReference type="Pfam" id="PF07690">
    <property type="entry name" value="MFS_1"/>
    <property type="match status" value="1"/>
</dbReference>
<dbReference type="PANTHER" id="PTHR23501">
    <property type="entry name" value="MAJOR FACILITATOR SUPERFAMILY"/>
    <property type="match status" value="1"/>
</dbReference>
<feature type="transmembrane region" description="Helical" evidence="9">
    <location>
        <begin position="389"/>
        <end position="410"/>
    </location>
</feature>
<reference evidence="11" key="1">
    <citation type="submission" date="2016-05" db="EMBL/GenBank/DDBJ databases">
        <title>Comparative genomics of biotechnologically important yeasts.</title>
        <authorList>
            <consortium name="DOE Joint Genome Institute"/>
            <person name="Riley R."/>
            <person name="Haridas S."/>
            <person name="Wolfe K.H."/>
            <person name="Lopes M.R."/>
            <person name="Hittinger C.T."/>
            <person name="Goker M."/>
            <person name="Salamov A."/>
            <person name="Wisecaver J."/>
            <person name="Long T.M."/>
            <person name="Aerts A.L."/>
            <person name="Barry K."/>
            <person name="Choi C."/>
            <person name="Clum A."/>
            <person name="Coughlan A.Y."/>
            <person name="Deshpande S."/>
            <person name="Douglass A.P."/>
            <person name="Hanson S.J."/>
            <person name="Klenk H.-P."/>
            <person name="Labutti K."/>
            <person name="Lapidus A."/>
            <person name="Lindquist E."/>
            <person name="Lipzen A."/>
            <person name="Meier-Kolthoff J.P."/>
            <person name="Ohm R.A."/>
            <person name="Otillar R.P."/>
            <person name="Pangilinan J."/>
            <person name="Peng Y."/>
            <person name="Rokas A."/>
            <person name="Rosa C.A."/>
            <person name="Scheuner C."/>
            <person name="Sibirny A.A."/>
            <person name="Slot J.C."/>
            <person name="Stielow J.B."/>
            <person name="Sun H."/>
            <person name="Kurtzman C.P."/>
            <person name="Blackwell M."/>
            <person name="Grigoriev I.V."/>
            <person name="Jeffries T.W."/>
        </authorList>
    </citation>
    <scope>NUCLEOTIDE SEQUENCE [LARGE SCALE GENOMIC DNA]</scope>
    <source>
        <strain evidence="11">DSM 1968</strain>
    </source>
</reference>
<feature type="transmembrane region" description="Helical" evidence="9">
    <location>
        <begin position="163"/>
        <end position="181"/>
    </location>
</feature>
<dbReference type="AlphaFoldDB" id="A0A1D2VJC1"/>
<dbReference type="Gene3D" id="1.20.1250.20">
    <property type="entry name" value="MFS general substrate transporter like domains"/>
    <property type="match status" value="2"/>
</dbReference>
<evidence type="ECO:0000256" key="5">
    <source>
        <dbReference type="ARBA" id="ARBA00022989"/>
    </source>
</evidence>
<accession>A0A1D2VJC1</accession>
<comment type="subcellular location">
    <subcellularLocation>
        <location evidence="1">Endomembrane system</location>
        <topology evidence="1">Multi-pass membrane protein</topology>
    </subcellularLocation>
</comment>
<dbReference type="FunCoup" id="A0A1D2VJC1">
    <property type="interactions" value="9"/>
</dbReference>
<dbReference type="RefSeq" id="XP_020048012.1">
    <property type="nucleotide sequence ID" value="XM_020190492.1"/>
</dbReference>
<evidence type="ECO:0000256" key="3">
    <source>
        <dbReference type="ARBA" id="ARBA00022448"/>
    </source>
</evidence>
<evidence type="ECO:0000256" key="1">
    <source>
        <dbReference type="ARBA" id="ARBA00004127"/>
    </source>
</evidence>
<feature type="transmembrane region" description="Helical" evidence="9">
    <location>
        <begin position="134"/>
        <end position="151"/>
    </location>
</feature>
<feature type="transmembrane region" description="Helical" evidence="9">
    <location>
        <begin position="417"/>
        <end position="436"/>
    </location>
</feature>
<feature type="transmembrane region" description="Helical" evidence="9">
    <location>
        <begin position="226"/>
        <end position="246"/>
    </location>
</feature>
<dbReference type="PANTHER" id="PTHR23501:SF92">
    <property type="entry name" value="GLUTATHIONE EXCHANGER 1-RELATED"/>
    <property type="match status" value="1"/>
</dbReference>
<keyword evidence="3" id="KW-0813">Transport</keyword>
<name>A0A1D2VJC1_9ASCO</name>
<evidence type="ECO:0000256" key="4">
    <source>
        <dbReference type="ARBA" id="ARBA00022692"/>
    </source>
</evidence>
<keyword evidence="7 9" id="KW-0472">Membrane</keyword>
<keyword evidence="6" id="KW-0406">Ion transport</keyword>
<keyword evidence="5 9" id="KW-1133">Transmembrane helix</keyword>
<feature type="transmembrane region" description="Helical" evidence="9">
    <location>
        <begin position="483"/>
        <end position="505"/>
    </location>
</feature>
<dbReference type="FunFam" id="1.20.1250.20:FF:000197">
    <property type="entry name" value="Siderophore iron transporter 1"/>
    <property type="match status" value="1"/>
</dbReference>
<dbReference type="EMBL" id="KV454479">
    <property type="protein sequence ID" value="ODV61705.1"/>
    <property type="molecule type" value="Genomic_DNA"/>
</dbReference>
<feature type="transmembrane region" description="Helical" evidence="9">
    <location>
        <begin position="314"/>
        <end position="331"/>
    </location>
</feature>
<feature type="region of interest" description="Disordered" evidence="8">
    <location>
        <begin position="1"/>
        <end position="35"/>
    </location>
</feature>
<feature type="transmembrane region" description="Helical" evidence="9">
    <location>
        <begin position="280"/>
        <end position="302"/>
    </location>
</feature>
<organism evidence="10 11">
    <name type="scientific">Ascoidea rubescens DSM 1968</name>
    <dbReference type="NCBI Taxonomy" id="1344418"/>
    <lineage>
        <taxon>Eukaryota</taxon>
        <taxon>Fungi</taxon>
        <taxon>Dikarya</taxon>
        <taxon>Ascomycota</taxon>
        <taxon>Saccharomycotina</taxon>
        <taxon>Saccharomycetes</taxon>
        <taxon>Ascoideaceae</taxon>
        <taxon>Ascoidea</taxon>
    </lineage>
</organism>
<keyword evidence="4 9" id="KW-0812">Transmembrane</keyword>
<feature type="transmembrane region" description="Helical" evidence="9">
    <location>
        <begin position="351"/>
        <end position="369"/>
    </location>
</feature>
<protein>
    <submittedName>
        <fullName evidence="10">MFS general substrate transporter</fullName>
    </submittedName>
</protein>
<dbReference type="InParanoid" id="A0A1D2VJC1"/>
<dbReference type="GeneID" id="30964128"/>
<dbReference type="GO" id="GO:0005886">
    <property type="term" value="C:plasma membrane"/>
    <property type="evidence" value="ECO:0007669"/>
    <property type="project" value="TreeGrafter"/>
</dbReference>
<keyword evidence="11" id="KW-1185">Reference proteome</keyword>
<dbReference type="OrthoDB" id="2241241at2759"/>
<feature type="transmembrane region" description="Helical" evidence="9">
    <location>
        <begin position="556"/>
        <end position="574"/>
    </location>
</feature>
<evidence type="ECO:0000313" key="10">
    <source>
        <dbReference type="EMBL" id="ODV61705.1"/>
    </source>
</evidence>
<dbReference type="SUPFAM" id="SSF103473">
    <property type="entry name" value="MFS general substrate transporter"/>
    <property type="match status" value="1"/>
</dbReference>
<dbReference type="GO" id="GO:0005768">
    <property type="term" value="C:endosome"/>
    <property type="evidence" value="ECO:0007669"/>
    <property type="project" value="TreeGrafter"/>
</dbReference>
<dbReference type="GO" id="GO:0005774">
    <property type="term" value="C:vacuolar membrane"/>
    <property type="evidence" value="ECO:0007669"/>
    <property type="project" value="TreeGrafter"/>
</dbReference>
<evidence type="ECO:0000313" key="11">
    <source>
        <dbReference type="Proteomes" id="UP000095038"/>
    </source>
</evidence>
<dbReference type="GO" id="GO:0015343">
    <property type="term" value="F:siderophore-iron transmembrane transporter activity"/>
    <property type="evidence" value="ECO:0007669"/>
    <property type="project" value="TreeGrafter"/>
</dbReference>
<feature type="transmembrane region" description="Helical" evidence="9">
    <location>
        <begin position="442"/>
        <end position="462"/>
    </location>
</feature>
<feature type="transmembrane region" description="Helical" evidence="9">
    <location>
        <begin position="188"/>
        <end position="206"/>
    </location>
</feature>
<evidence type="ECO:0000256" key="2">
    <source>
        <dbReference type="ARBA" id="ARBA00008335"/>
    </source>
</evidence>
<evidence type="ECO:0000256" key="8">
    <source>
        <dbReference type="SAM" id="MobiDB-lite"/>
    </source>
</evidence>
<proteinExistence type="inferred from homology"/>
<evidence type="ECO:0000256" key="6">
    <source>
        <dbReference type="ARBA" id="ARBA00023065"/>
    </source>
</evidence>
<gene>
    <name evidence="10" type="ORF">ASCRUDRAFT_34103</name>
</gene>
<evidence type="ECO:0000256" key="7">
    <source>
        <dbReference type="ARBA" id="ARBA00023136"/>
    </source>
</evidence>
<dbReference type="STRING" id="1344418.A0A1D2VJC1"/>